<evidence type="ECO:0000259" key="4">
    <source>
        <dbReference type="PROSITE" id="PS50937"/>
    </source>
</evidence>
<dbReference type="Proteomes" id="UP000565711">
    <property type="component" value="Unassembled WGS sequence"/>
</dbReference>
<keyword evidence="3" id="KW-0804">Transcription</keyword>
<comment type="caution">
    <text evidence="5">The sequence shown here is derived from an EMBL/GenBank/DDBJ whole genome shotgun (WGS) entry which is preliminary data.</text>
</comment>
<keyword evidence="1" id="KW-0805">Transcription regulation</keyword>
<dbReference type="PROSITE" id="PS50937">
    <property type="entry name" value="HTH_MERR_2"/>
    <property type="match status" value="1"/>
</dbReference>
<dbReference type="PRINTS" id="PR00040">
    <property type="entry name" value="HTHMERR"/>
</dbReference>
<dbReference type="SMART" id="SM00422">
    <property type="entry name" value="HTH_MERR"/>
    <property type="match status" value="1"/>
</dbReference>
<dbReference type="GO" id="GO:0003700">
    <property type="term" value="F:DNA-binding transcription factor activity"/>
    <property type="evidence" value="ECO:0007669"/>
    <property type="project" value="InterPro"/>
</dbReference>
<accession>A0A846XRL4</accession>
<dbReference type="CDD" id="cd01282">
    <property type="entry name" value="HTH_MerR-like_sg3"/>
    <property type="match status" value="1"/>
</dbReference>
<dbReference type="PANTHER" id="PTHR30204:SF94">
    <property type="entry name" value="HEAVY METAL-DEPENDENT TRANSCRIPTIONAL REGULATOR HI_0293-RELATED"/>
    <property type="match status" value="1"/>
</dbReference>
<dbReference type="InterPro" id="IPR047057">
    <property type="entry name" value="MerR_fam"/>
</dbReference>
<evidence type="ECO:0000256" key="3">
    <source>
        <dbReference type="ARBA" id="ARBA00023163"/>
    </source>
</evidence>
<evidence type="ECO:0000256" key="2">
    <source>
        <dbReference type="ARBA" id="ARBA00023125"/>
    </source>
</evidence>
<proteinExistence type="predicted"/>
<dbReference type="Gene3D" id="1.10.1660.10">
    <property type="match status" value="1"/>
</dbReference>
<dbReference type="InterPro" id="IPR000551">
    <property type="entry name" value="MerR-type_HTH_dom"/>
</dbReference>
<dbReference type="AlphaFoldDB" id="A0A846XRL4"/>
<sequence>MLIGELAERADTSARTVRYYEQLGLVRPARSANGYRIYDEHELEIVRKIRALLDLGFDLAAARPFVTCMRTGHTSGDECPESVETLRRRIAEIDDAMDRLTATRRQLHARLDAVAGPAPRCEFSLQRTHDDNSNQEGTCA</sequence>
<dbReference type="PANTHER" id="PTHR30204">
    <property type="entry name" value="REDOX-CYCLING DRUG-SENSING TRANSCRIPTIONAL ACTIVATOR SOXR"/>
    <property type="match status" value="1"/>
</dbReference>
<name>A0A846XRL4_9NOCA</name>
<keyword evidence="2" id="KW-0238">DNA-binding</keyword>
<protein>
    <submittedName>
        <fullName evidence="5">MerR family transcriptional regulator</fullName>
    </submittedName>
</protein>
<keyword evidence="6" id="KW-1185">Reference proteome</keyword>
<gene>
    <name evidence="5" type="ORF">HGA08_05830</name>
</gene>
<dbReference type="SUPFAM" id="SSF46955">
    <property type="entry name" value="Putative DNA-binding domain"/>
    <property type="match status" value="1"/>
</dbReference>
<reference evidence="5 6" key="1">
    <citation type="submission" date="2020-04" db="EMBL/GenBank/DDBJ databases">
        <title>MicrobeNet Type strains.</title>
        <authorList>
            <person name="Nicholson A.C."/>
        </authorList>
    </citation>
    <scope>NUCLEOTIDE SEQUENCE [LARGE SCALE GENOMIC DNA]</scope>
    <source>
        <strain evidence="5 6">JCM 12354</strain>
    </source>
</reference>
<dbReference type="EMBL" id="JAAXOP010000002">
    <property type="protein sequence ID" value="NKY49733.1"/>
    <property type="molecule type" value="Genomic_DNA"/>
</dbReference>
<evidence type="ECO:0000313" key="5">
    <source>
        <dbReference type="EMBL" id="NKY49733.1"/>
    </source>
</evidence>
<evidence type="ECO:0000256" key="1">
    <source>
        <dbReference type="ARBA" id="ARBA00023015"/>
    </source>
</evidence>
<dbReference type="GO" id="GO:0003677">
    <property type="term" value="F:DNA binding"/>
    <property type="evidence" value="ECO:0007669"/>
    <property type="project" value="UniProtKB-KW"/>
</dbReference>
<feature type="domain" description="HTH merR-type" evidence="4">
    <location>
        <begin position="1"/>
        <end position="68"/>
    </location>
</feature>
<dbReference type="InterPro" id="IPR009061">
    <property type="entry name" value="DNA-bd_dom_put_sf"/>
</dbReference>
<dbReference type="Pfam" id="PF13411">
    <property type="entry name" value="MerR_1"/>
    <property type="match status" value="1"/>
</dbReference>
<evidence type="ECO:0000313" key="6">
    <source>
        <dbReference type="Proteomes" id="UP000565711"/>
    </source>
</evidence>
<organism evidence="5 6">
    <name type="scientific">Nocardia vermiculata</name>
    <dbReference type="NCBI Taxonomy" id="257274"/>
    <lineage>
        <taxon>Bacteria</taxon>
        <taxon>Bacillati</taxon>
        <taxon>Actinomycetota</taxon>
        <taxon>Actinomycetes</taxon>
        <taxon>Mycobacteriales</taxon>
        <taxon>Nocardiaceae</taxon>
        <taxon>Nocardia</taxon>
    </lineage>
</organism>
<dbReference type="RefSeq" id="WP_067867540.1">
    <property type="nucleotide sequence ID" value="NZ_JAAXOP010000002.1"/>
</dbReference>